<dbReference type="EMBL" id="CAVMJV010000018">
    <property type="protein sequence ID" value="CAK5063289.1"/>
    <property type="molecule type" value="Genomic_DNA"/>
</dbReference>
<protein>
    <submittedName>
        <fullName evidence="1">Uncharacterized protein</fullName>
    </submittedName>
</protein>
<evidence type="ECO:0000313" key="1">
    <source>
        <dbReference type="EMBL" id="CAK5063289.1"/>
    </source>
</evidence>
<organism evidence="1 2">
    <name type="scientific">Meloidogyne enterolobii</name>
    <name type="common">Root-knot nematode worm</name>
    <name type="synonym">Meloidogyne mayaguensis</name>
    <dbReference type="NCBI Taxonomy" id="390850"/>
    <lineage>
        <taxon>Eukaryota</taxon>
        <taxon>Metazoa</taxon>
        <taxon>Ecdysozoa</taxon>
        <taxon>Nematoda</taxon>
        <taxon>Chromadorea</taxon>
        <taxon>Rhabditida</taxon>
        <taxon>Tylenchina</taxon>
        <taxon>Tylenchomorpha</taxon>
        <taxon>Tylenchoidea</taxon>
        <taxon>Meloidogynidae</taxon>
        <taxon>Meloidogyninae</taxon>
        <taxon>Meloidogyne</taxon>
    </lineage>
</organism>
<gene>
    <name evidence="1" type="ORF">MENTE1834_LOCUS16737</name>
</gene>
<proteinExistence type="predicted"/>
<keyword evidence="2" id="KW-1185">Reference proteome</keyword>
<comment type="caution">
    <text evidence="1">The sequence shown here is derived from an EMBL/GenBank/DDBJ whole genome shotgun (WGS) entry which is preliminary data.</text>
</comment>
<sequence>MTYFSSRFGAGPRLNYIRFFFSRTLLVNTPFIHTLIMGRSLLPSLYSLSLKSR</sequence>
<accession>A0ACB0YUB6</accession>
<name>A0ACB0YUB6_MELEN</name>
<reference evidence="1" key="1">
    <citation type="submission" date="2023-11" db="EMBL/GenBank/DDBJ databases">
        <authorList>
            <person name="Poullet M."/>
        </authorList>
    </citation>
    <scope>NUCLEOTIDE SEQUENCE</scope>
    <source>
        <strain evidence="1">E1834</strain>
    </source>
</reference>
<dbReference type="Proteomes" id="UP001497535">
    <property type="component" value="Unassembled WGS sequence"/>
</dbReference>
<evidence type="ECO:0000313" key="2">
    <source>
        <dbReference type="Proteomes" id="UP001497535"/>
    </source>
</evidence>